<sequence length="107" mass="11036">MSNTADTIITVILFVALLPAVVVAFAVGFHLIMLGDGASPERPRSGWGVMIGVFGVPLVATATYLAAAILAWLAPGPTFYIPIIALLIGTAAVVGTSALADWCVKRL</sequence>
<accession>A0ABV3VSH4</accession>
<keyword evidence="3" id="KW-1185">Reference proteome</keyword>
<organism evidence="2 3">
    <name type="scientific">Mycolicibacterium porcinum</name>
    <dbReference type="NCBI Taxonomy" id="39693"/>
    <lineage>
        <taxon>Bacteria</taxon>
        <taxon>Bacillati</taxon>
        <taxon>Actinomycetota</taxon>
        <taxon>Actinomycetes</taxon>
        <taxon>Mycobacteriales</taxon>
        <taxon>Mycobacteriaceae</taxon>
        <taxon>Mycolicibacterium</taxon>
    </lineage>
</organism>
<proteinExistence type="predicted"/>
<dbReference type="EMBL" id="JBDLOU010000153">
    <property type="protein sequence ID" value="MEX3743229.1"/>
    <property type="molecule type" value="Genomic_DNA"/>
</dbReference>
<evidence type="ECO:0000256" key="1">
    <source>
        <dbReference type="SAM" id="Phobius"/>
    </source>
</evidence>
<keyword evidence="1" id="KW-0472">Membrane</keyword>
<evidence type="ECO:0000313" key="3">
    <source>
        <dbReference type="Proteomes" id="UP001558474"/>
    </source>
</evidence>
<protein>
    <submittedName>
        <fullName evidence="2">Uncharacterized protein</fullName>
    </submittedName>
</protein>
<reference evidence="2 3" key="1">
    <citation type="submission" date="2024-04" db="EMBL/GenBank/DDBJ databases">
        <title>Genomic Markers of Mycobacteria.</title>
        <authorList>
            <person name="Soliman M.S."/>
            <person name="Elkholy A."/>
            <person name="Soliman N.S."/>
            <person name="Abbas A."/>
            <person name="Khayrat S."/>
            <person name="Shawky S."/>
        </authorList>
    </citation>
    <scope>NUCLEOTIDE SEQUENCE [LARGE SCALE GENOMIC DNA]</scope>
    <source>
        <strain evidence="2 3">Egy-CU-AM5</strain>
    </source>
</reference>
<comment type="caution">
    <text evidence="2">The sequence shown here is derived from an EMBL/GenBank/DDBJ whole genome shotgun (WGS) entry which is preliminary data.</text>
</comment>
<feature type="transmembrane region" description="Helical" evidence="1">
    <location>
        <begin position="47"/>
        <end position="73"/>
    </location>
</feature>
<feature type="transmembrane region" description="Helical" evidence="1">
    <location>
        <begin position="12"/>
        <end position="35"/>
    </location>
</feature>
<dbReference type="RefSeq" id="WP_368574707.1">
    <property type="nucleotide sequence ID" value="NZ_JBDLOU010000153.1"/>
</dbReference>
<gene>
    <name evidence="2" type="ORF">ABFW12_33810</name>
</gene>
<keyword evidence="1" id="KW-1133">Transmembrane helix</keyword>
<evidence type="ECO:0000313" key="2">
    <source>
        <dbReference type="EMBL" id="MEX3743229.1"/>
    </source>
</evidence>
<name>A0ABV3VSH4_9MYCO</name>
<feature type="transmembrane region" description="Helical" evidence="1">
    <location>
        <begin position="79"/>
        <end position="104"/>
    </location>
</feature>
<dbReference type="Proteomes" id="UP001558474">
    <property type="component" value="Unassembled WGS sequence"/>
</dbReference>
<keyword evidence="1" id="KW-0812">Transmembrane</keyword>